<dbReference type="InterPro" id="IPR001412">
    <property type="entry name" value="aa-tRNA-synth_I_CS"/>
</dbReference>
<dbReference type="InterPro" id="IPR024107">
    <property type="entry name" value="Tyr-tRNA-ligase_bac_1"/>
</dbReference>
<dbReference type="PANTHER" id="PTHR11766">
    <property type="entry name" value="TYROSYL-TRNA SYNTHETASE"/>
    <property type="match status" value="1"/>
</dbReference>
<keyword evidence="7" id="KW-0694">RNA-binding</keyword>
<dbReference type="GO" id="GO:0005524">
    <property type="term" value="F:ATP binding"/>
    <property type="evidence" value="ECO:0007669"/>
    <property type="project" value="UniProtKB-KW"/>
</dbReference>
<dbReference type="GO" id="GO:0006437">
    <property type="term" value="P:tyrosyl-tRNA aminoacylation"/>
    <property type="evidence" value="ECO:0007669"/>
    <property type="project" value="InterPro"/>
</dbReference>
<dbReference type="Pfam" id="PF00579">
    <property type="entry name" value="tRNA-synt_1b"/>
    <property type="match status" value="1"/>
</dbReference>
<comment type="caution">
    <text evidence="13">The sequence shown here is derived from an EMBL/GenBank/DDBJ whole genome shotgun (WGS) entry which is preliminary data.</text>
</comment>
<dbReference type="PROSITE" id="PS00178">
    <property type="entry name" value="AA_TRNA_LIGASE_I"/>
    <property type="match status" value="1"/>
</dbReference>
<evidence type="ECO:0000256" key="9">
    <source>
        <dbReference type="ARBA" id="ARBA00023146"/>
    </source>
</evidence>
<evidence type="ECO:0000256" key="8">
    <source>
        <dbReference type="ARBA" id="ARBA00022917"/>
    </source>
</evidence>
<dbReference type="FunFam" id="3.10.290.10:FF:000014">
    <property type="entry name" value="Tyrosine--tRNA ligase"/>
    <property type="match status" value="1"/>
</dbReference>
<evidence type="ECO:0000256" key="2">
    <source>
        <dbReference type="ARBA" id="ARBA00013160"/>
    </source>
</evidence>
<evidence type="ECO:0000313" key="13">
    <source>
        <dbReference type="EMBL" id="KGA03636.1"/>
    </source>
</evidence>
<reference evidence="13" key="1">
    <citation type="submission" date="2014-05" db="EMBL/GenBank/DDBJ databases">
        <title>Key roles for freshwater Actinobacteria revealed by deep metagenomic sequencing.</title>
        <authorList>
            <person name="Ghai R."/>
            <person name="Mizuno C.M."/>
            <person name="Picazo A."/>
            <person name="Camacho A."/>
            <person name="Rodriguez-Valera F."/>
        </authorList>
    </citation>
    <scope>NUCLEOTIDE SEQUENCE</scope>
</reference>
<evidence type="ECO:0000256" key="7">
    <source>
        <dbReference type="ARBA" id="ARBA00022884"/>
    </source>
</evidence>
<keyword evidence="4" id="KW-0436">Ligase</keyword>
<dbReference type="InterPro" id="IPR036986">
    <property type="entry name" value="S4_RNA-bd_sf"/>
</dbReference>
<evidence type="ECO:0000259" key="12">
    <source>
        <dbReference type="Pfam" id="PF22421"/>
    </source>
</evidence>
<dbReference type="Gene3D" id="3.10.290.10">
    <property type="entry name" value="RNA-binding S4 domain"/>
    <property type="match status" value="1"/>
</dbReference>
<dbReference type="GO" id="GO:0004831">
    <property type="term" value="F:tyrosine-tRNA ligase activity"/>
    <property type="evidence" value="ECO:0007669"/>
    <property type="project" value="UniProtKB-EC"/>
</dbReference>
<comment type="subcellular location">
    <subcellularLocation>
        <location evidence="1">Cytoplasm</location>
    </subcellularLocation>
</comment>
<dbReference type="InterPro" id="IPR002305">
    <property type="entry name" value="aa-tRNA-synth_Ic"/>
</dbReference>
<dbReference type="FunFam" id="1.10.240.10:FF:000001">
    <property type="entry name" value="Tyrosine--tRNA ligase"/>
    <property type="match status" value="1"/>
</dbReference>
<dbReference type="AlphaFoldDB" id="A0A094PNR7"/>
<dbReference type="GO" id="GO:0003723">
    <property type="term" value="F:RNA binding"/>
    <property type="evidence" value="ECO:0007669"/>
    <property type="project" value="UniProtKB-KW"/>
</dbReference>
<organism evidence="13">
    <name type="scientific">freshwater metagenome</name>
    <dbReference type="NCBI Taxonomy" id="449393"/>
    <lineage>
        <taxon>unclassified sequences</taxon>
        <taxon>metagenomes</taxon>
        <taxon>ecological metagenomes</taxon>
    </lineage>
</organism>
<keyword evidence="5" id="KW-0547">Nucleotide-binding</keyword>
<evidence type="ECO:0000256" key="11">
    <source>
        <dbReference type="ARBA" id="ARBA00048248"/>
    </source>
</evidence>
<dbReference type="InterPro" id="IPR054608">
    <property type="entry name" value="SYY-like_C"/>
</dbReference>
<dbReference type="Gene3D" id="1.10.240.10">
    <property type="entry name" value="Tyrosyl-Transfer RNA Synthetase"/>
    <property type="match status" value="1"/>
</dbReference>
<dbReference type="NCBIfam" id="TIGR00234">
    <property type="entry name" value="tyrS"/>
    <property type="match status" value="1"/>
</dbReference>
<accession>A0A094PNR7</accession>
<dbReference type="EMBL" id="JNSJ01000007">
    <property type="protein sequence ID" value="KGA03636.1"/>
    <property type="molecule type" value="Genomic_DNA"/>
</dbReference>
<gene>
    <name evidence="13" type="ORF">GM49_0970</name>
</gene>
<sequence length="439" mass="48664">MDIQRGCTFFRHDEAMSLDFFADLEWRGLLAQTTDRDALIKELKAAPTKFYIGFDPTAPSLHVGNLVVILVMRRFQLAGHLPIALVGGATGLVGDPSGRNEERTLNDESVVLEWVGNIKNQLSKFLDFDTKKNPAVMANNLDWTKPVSALEFLRDIGKHFSVNQMLAKDSVASRLESGGISYTEFSYQVLQAFDYLELYRRDNCKLQLGGSDQWGNIVAGLDLIRKVEGGSAHAFTIPLMAKSDGSKFGKTAGGSVWLDPEMTSPYAFYQFWFNTEDADVEKYLKVFSFKERAEIERLVETGKTNPGAREAQRELARELTAMVHGSDQSEKVEAASSALFGQGELNSLDEKTLAAALSQLPKVSINRNEAFPTWVDLLAATGVVESKSAARRIVKENGAYLNNEKISGEDFAPSKEHLIHGRFLVLRKGKRDLASVEVV</sequence>
<dbReference type="GO" id="GO:0042802">
    <property type="term" value="F:identical protein binding"/>
    <property type="evidence" value="ECO:0007669"/>
    <property type="project" value="UniProtKB-ARBA"/>
</dbReference>
<evidence type="ECO:0000256" key="6">
    <source>
        <dbReference type="ARBA" id="ARBA00022840"/>
    </source>
</evidence>
<dbReference type="SUPFAM" id="SSF55174">
    <property type="entry name" value="Alpha-L RNA-binding motif"/>
    <property type="match status" value="1"/>
</dbReference>
<evidence type="ECO:0000256" key="10">
    <source>
        <dbReference type="ARBA" id="ARBA00033323"/>
    </source>
</evidence>
<keyword evidence="8" id="KW-0648">Protein biosynthesis</keyword>
<proteinExistence type="inferred from homology"/>
<name>A0A094PNR7_9ZZZZ</name>
<evidence type="ECO:0000256" key="1">
    <source>
        <dbReference type="ARBA" id="ARBA00004496"/>
    </source>
</evidence>
<dbReference type="InterPro" id="IPR002307">
    <property type="entry name" value="Tyr-tRNA-ligase"/>
</dbReference>
<dbReference type="Gene3D" id="3.40.50.620">
    <property type="entry name" value="HUPs"/>
    <property type="match status" value="1"/>
</dbReference>
<dbReference type="PANTHER" id="PTHR11766:SF0">
    <property type="entry name" value="TYROSINE--TRNA LIGASE, MITOCHONDRIAL"/>
    <property type="match status" value="1"/>
</dbReference>
<evidence type="ECO:0000256" key="4">
    <source>
        <dbReference type="ARBA" id="ARBA00022598"/>
    </source>
</evidence>
<protein>
    <recommendedName>
        <fullName evidence="2">tyrosine--tRNA ligase</fullName>
        <ecNumber evidence="2">6.1.1.1</ecNumber>
    </recommendedName>
    <alternativeName>
        <fullName evidence="10">Tyrosyl-tRNA synthetase</fullName>
    </alternativeName>
</protein>
<evidence type="ECO:0000256" key="3">
    <source>
        <dbReference type="ARBA" id="ARBA00022490"/>
    </source>
</evidence>
<dbReference type="InterPro" id="IPR014729">
    <property type="entry name" value="Rossmann-like_a/b/a_fold"/>
</dbReference>
<dbReference type="Pfam" id="PF22421">
    <property type="entry name" value="SYY_C-terminal"/>
    <property type="match status" value="1"/>
</dbReference>
<keyword evidence="9 13" id="KW-0030">Aminoacyl-tRNA synthetase</keyword>
<keyword evidence="3" id="KW-0963">Cytoplasm</keyword>
<feature type="domain" description="Tyrosine--tRNA ligase SYY-like C-terminal" evidence="12">
    <location>
        <begin position="355"/>
        <end position="432"/>
    </location>
</feature>
<evidence type="ECO:0000256" key="5">
    <source>
        <dbReference type="ARBA" id="ARBA00022741"/>
    </source>
</evidence>
<dbReference type="SUPFAM" id="SSF52374">
    <property type="entry name" value="Nucleotidylyl transferase"/>
    <property type="match status" value="1"/>
</dbReference>
<dbReference type="CDD" id="cd00805">
    <property type="entry name" value="TyrRS_core"/>
    <property type="match status" value="1"/>
</dbReference>
<dbReference type="PRINTS" id="PR01040">
    <property type="entry name" value="TRNASYNTHTYR"/>
</dbReference>
<dbReference type="InterPro" id="IPR024088">
    <property type="entry name" value="Tyr-tRNA-ligase_bac-type"/>
</dbReference>
<dbReference type="GO" id="GO:0005829">
    <property type="term" value="C:cytosol"/>
    <property type="evidence" value="ECO:0007669"/>
    <property type="project" value="TreeGrafter"/>
</dbReference>
<keyword evidence="6" id="KW-0067">ATP-binding</keyword>
<dbReference type="EC" id="6.1.1.1" evidence="2"/>
<dbReference type="HAMAP" id="MF_02006">
    <property type="entry name" value="Tyr_tRNA_synth_type1"/>
    <property type="match status" value="1"/>
</dbReference>
<dbReference type="FunFam" id="3.40.50.620:FF:000008">
    <property type="entry name" value="Tyrosine--tRNA ligase"/>
    <property type="match status" value="1"/>
</dbReference>
<dbReference type="PROSITE" id="PS50889">
    <property type="entry name" value="S4"/>
    <property type="match status" value="1"/>
</dbReference>
<comment type="catalytic activity">
    <reaction evidence="11">
        <text>tRNA(Tyr) + L-tyrosine + ATP = L-tyrosyl-tRNA(Tyr) + AMP + diphosphate + H(+)</text>
        <dbReference type="Rhea" id="RHEA:10220"/>
        <dbReference type="Rhea" id="RHEA-COMP:9706"/>
        <dbReference type="Rhea" id="RHEA-COMP:9707"/>
        <dbReference type="ChEBI" id="CHEBI:15378"/>
        <dbReference type="ChEBI" id="CHEBI:30616"/>
        <dbReference type="ChEBI" id="CHEBI:33019"/>
        <dbReference type="ChEBI" id="CHEBI:58315"/>
        <dbReference type="ChEBI" id="CHEBI:78442"/>
        <dbReference type="ChEBI" id="CHEBI:78536"/>
        <dbReference type="ChEBI" id="CHEBI:456215"/>
        <dbReference type="EC" id="6.1.1.1"/>
    </reaction>
</comment>